<dbReference type="NCBIfam" id="TIGR03276">
    <property type="entry name" value="Phn-HD"/>
    <property type="match status" value="1"/>
</dbReference>
<proteinExistence type="predicted"/>
<dbReference type="PANTHER" id="PTHR40202">
    <property type="match status" value="1"/>
</dbReference>
<dbReference type="SUPFAM" id="SSF109604">
    <property type="entry name" value="HD-domain/PDEase-like"/>
    <property type="match status" value="1"/>
</dbReference>
<dbReference type="InterPro" id="IPR052567">
    <property type="entry name" value="OP_Dioxygenase"/>
</dbReference>
<comment type="caution">
    <text evidence="2">The sequence shown here is derived from an EMBL/GenBank/DDBJ whole genome shotgun (WGS) entry which is preliminary data.</text>
</comment>
<dbReference type="InterPro" id="IPR017670">
    <property type="entry name" value="Phosphonate_degrad-assoc"/>
</dbReference>
<dbReference type="PANTHER" id="PTHR40202:SF1">
    <property type="entry name" value="HD DOMAIN-CONTAINING PROTEIN"/>
    <property type="match status" value="1"/>
</dbReference>
<evidence type="ECO:0000313" key="3">
    <source>
        <dbReference type="Proteomes" id="UP001216674"/>
    </source>
</evidence>
<dbReference type="RefSeq" id="WP_017229254.1">
    <property type="nucleotide sequence ID" value="NZ_JARJLM010000486.1"/>
</dbReference>
<evidence type="ECO:0000313" key="2">
    <source>
        <dbReference type="EMBL" id="MDF3837197.1"/>
    </source>
</evidence>
<gene>
    <name evidence="2" type="ORF">P3W85_30205</name>
</gene>
<dbReference type="Gene3D" id="1.10.3210.10">
    <property type="entry name" value="Hypothetical protein af1432"/>
    <property type="match status" value="1"/>
</dbReference>
<sequence>MTILRRIEILFSGHGTAFYGGEAITQTEHALQCAQLAEQAGDPESLVVASLLHDLGHLVMAEDSSTDMRHQEVGADLLAVGFGPDVTEPVRLHVAAKRYLCATDPAYHATLSPASQHSLVLQGGPCDAAQAEAFIARAHGPAAVRLRRYDDLAKVVGLATPPLAHYLPMVARCIRRAS</sequence>
<dbReference type="InterPro" id="IPR003607">
    <property type="entry name" value="HD/PDEase_dom"/>
</dbReference>
<keyword evidence="3" id="KW-1185">Reference proteome</keyword>
<organism evidence="2 3">
    <name type="scientific">Cupriavidus basilensis</name>
    <dbReference type="NCBI Taxonomy" id="68895"/>
    <lineage>
        <taxon>Bacteria</taxon>
        <taxon>Pseudomonadati</taxon>
        <taxon>Pseudomonadota</taxon>
        <taxon>Betaproteobacteria</taxon>
        <taxon>Burkholderiales</taxon>
        <taxon>Burkholderiaceae</taxon>
        <taxon>Cupriavidus</taxon>
    </lineage>
</organism>
<protein>
    <submittedName>
        <fullName evidence="2">HD domain-containing protein</fullName>
    </submittedName>
</protein>
<evidence type="ECO:0000259" key="1">
    <source>
        <dbReference type="Pfam" id="PF01966"/>
    </source>
</evidence>
<name>A0ABT6AX48_9BURK</name>
<feature type="domain" description="HD" evidence="1">
    <location>
        <begin position="28"/>
        <end position="84"/>
    </location>
</feature>
<reference evidence="2 3" key="1">
    <citation type="submission" date="2023-03" db="EMBL/GenBank/DDBJ databases">
        <title>Draft assemblies of triclosan tolerant bacteria isolated from returned activated sludge.</title>
        <authorList>
            <person name="Van Hamelsveld S."/>
        </authorList>
    </citation>
    <scope>NUCLEOTIDE SEQUENCE [LARGE SCALE GENOMIC DNA]</scope>
    <source>
        <strain evidence="2 3">GW210010_S58</strain>
    </source>
</reference>
<dbReference type="Pfam" id="PF01966">
    <property type="entry name" value="HD"/>
    <property type="match status" value="1"/>
</dbReference>
<dbReference type="Proteomes" id="UP001216674">
    <property type="component" value="Unassembled WGS sequence"/>
</dbReference>
<dbReference type="CDD" id="cd00077">
    <property type="entry name" value="HDc"/>
    <property type="match status" value="1"/>
</dbReference>
<dbReference type="InterPro" id="IPR006674">
    <property type="entry name" value="HD_domain"/>
</dbReference>
<accession>A0ABT6AX48</accession>
<dbReference type="EMBL" id="JARJLM010000486">
    <property type="protein sequence ID" value="MDF3837197.1"/>
    <property type="molecule type" value="Genomic_DNA"/>
</dbReference>